<evidence type="ECO:0000256" key="2">
    <source>
        <dbReference type="ARBA" id="ARBA00011948"/>
    </source>
</evidence>
<feature type="binding site" evidence="8">
    <location>
        <begin position="90"/>
        <end position="93"/>
    </location>
    <ligand>
        <name>5-phospho-alpha-D-ribose 1-diphosphate</name>
        <dbReference type="ChEBI" id="CHEBI:58017"/>
    </ligand>
</feature>
<keyword evidence="8" id="KW-0479">Metal-binding</keyword>
<dbReference type="NCBIfam" id="TIGR01245">
    <property type="entry name" value="trpD"/>
    <property type="match status" value="1"/>
</dbReference>
<feature type="binding site" evidence="8">
    <location>
        <position position="165"/>
    </location>
    <ligand>
        <name>anthranilate</name>
        <dbReference type="ChEBI" id="CHEBI:16567"/>
        <label>2</label>
    </ligand>
</feature>
<keyword evidence="8" id="KW-0460">Magnesium</keyword>
<feature type="binding site" evidence="8">
    <location>
        <position position="80"/>
    </location>
    <ligand>
        <name>anthranilate</name>
        <dbReference type="ChEBI" id="CHEBI:16567"/>
        <label>1</label>
    </ligand>
</feature>
<reference evidence="11" key="3">
    <citation type="journal article" date="2019" name="BMC Res. Notes">
        <title>Complete genome sequence of the Sulfodiicoccus acidiphilus strain HS-1T, the first crenarchaeon that lacks polB3, isolated from an acidic hot spring in Ohwaku-dani, Hakone, Japan.</title>
        <authorList>
            <person name="Sakai H.D."/>
            <person name="Kurosawa N."/>
        </authorList>
    </citation>
    <scope>NUCLEOTIDE SEQUENCE</scope>
    <source>
        <strain evidence="11">HS-1</strain>
    </source>
</reference>
<dbReference type="GO" id="GO:0004048">
    <property type="term" value="F:anthranilate phosphoribosyltransferase activity"/>
    <property type="evidence" value="ECO:0007669"/>
    <property type="project" value="UniProtKB-UniRule"/>
</dbReference>
<dbReference type="UniPathway" id="UPA00035">
    <property type="reaction ID" value="UER00041"/>
</dbReference>
<dbReference type="HAMAP" id="MF_00211">
    <property type="entry name" value="TrpD"/>
    <property type="match status" value="1"/>
</dbReference>
<dbReference type="GO" id="GO:0000162">
    <property type="term" value="P:L-tryptophan biosynthetic process"/>
    <property type="evidence" value="ECO:0007669"/>
    <property type="project" value="UniProtKB-UniRule"/>
</dbReference>
<dbReference type="EMBL" id="BMQS01000009">
    <property type="protein sequence ID" value="GGT95407.1"/>
    <property type="molecule type" value="Genomic_DNA"/>
</dbReference>
<evidence type="ECO:0000256" key="1">
    <source>
        <dbReference type="ARBA" id="ARBA00004907"/>
    </source>
</evidence>
<evidence type="ECO:0000256" key="8">
    <source>
        <dbReference type="HAMAP-Rule" id="MF_00211"/>
    </source>
</evidence>
<dbReference type="KEGG" id="sacd:HS1genome_1091"/>
<accession>A0A348B3F0</accession>
<evidence type="ECO:0000256" key="4">
    <source>
        <dbReference type="ARBA" id="ARBA00022676"/>
    </source>
</evidence>
<feature type="binding site" evidence="8">
    <location>
        <position position="225"/>
    </location>
    <ligand>
        <name>Mg(2+)</name>
        <dbReference type="ChEBI" id="CHEBI:18420"/>
        <label>1</label>
    </ligand>
</feature>
<evidence type="ECO:0000256" key="7">
    <source>
        <dbReference type="ARBA" id="ARBA00023141"/>
    </source>
</evidence>
<sequence>MELRSLLTKVLEGYTLTVEESRELASHIVRGKLQEAQTAGALIAMKVRGESPTEVIGFAEAMRESMIKVSGPSRSVDTAGTGGDTYGTLNVSTAVALLVSSLVPVAKHGNRAVSSSSGSADVLEELGYSIDVEPQQVEELLTSVGFVFLFAQKYHPAMKNVAPVRRALGVKTVFNLLGPLTNPAQVRRQLVGVYSKRAVELLSHAVPELGYEKVVLVHGEPGLDEVSPCCETHITEVTPHGAETYSLFPADLGVSSVSLERVKVENARESALRILRAFAGLDKDSRNFIKLNAALALYAAGVVSSPKDGAELAEQCFVDSLERVRKIVESHGDPNRFEEVKRIALA</sequence>
<name>A0A348B3F0_9CREN</name>
<evidence type="ECO:0000313" key="13">
    <source>
        <dbReference type="Proteomes" id="UP000276741"/>
    </source>
</evidence>
<reference evidence="12" key="4">
    <citation type="submission" date="2020-09" db="EMBL/GenBank/DDBJ databases">
        <authorList>
            <person name="Sun Q."/>
            <person name="Ohkuma M."/>
        </authorList>
    </citation>
    <scope>NUCLEOTIDE SEQUENCE</scope>
    <source>
        <strain evidence="12">JCM 31740</strain>
    </source>
</reference>
<feature type="binding site" evidence="8">
    <location>
        <position position="119"/>
    </location>
    <ligand>
        <name>5-phospho-alpha-D-ribose 1-diphosphate</name>
        <dbReference type="ChEBI" id="CHEBI:58017"/>
    </ligand>
</feature>
<dbReference type="InterPro" id="IPR005940">
    <property type="entry name" value="Anthranilate_Pribosyl_Tfrase"/>
</dbReference>
<dbReference type="EC" id="2.4.2.18" evidence="2 8"/>
<comment type="subunit">
    <text evidence="8">Homodimer.</text>
</comment>
<proteinExistence type="inferred from homology"/>
<dbReference type="SUPFAM" id="SSF52418">
    <property type="entry name" value="Nucleoside phosphorylase/phosphoribosyltransferase catalytic domain"/>
    <property type="match status" value="1"/>
</dbReference>
<evidence type="ECO:0000313" key="11">
    <source>
        <dbReference type="EMBL" id="BBD72702.1"/>
    </source>
</evidence>
<keyword evidence="7 8" id="KW-0057">Aromatic amino acid biosynthesis</keyword>
<protein>
    <recommendedName>
        <fullName evidence="2 8">Anthranilate phosphoribosyltransferase</fullName>
        <ecNumber evidence="2 8">2.4.2.18</ecNumber>
    </recommendedName>
</protein>
<dbReference type="Gene3D" id="3.40.1030.10">
    <property type="entry name" value="Nucleoside phosphorylase/phosphoribosyltransferase catalytic domain"/>
    <property type="match status" value="1"/>
</dbReference>
<feature type="binding site" evidence="8">
    <location>
        <position position="92"/>
    </location>
    <ligand>
        <name>Mg(2+)</name>
        <dbReference type="ChEBI" id="CHEBI:18420"/>
        <label>1</label>
    </ligand>
</feature>
<dbReference type="InterPro" id="IPR000312">
    <property type="entry name" value="Glycosyl_Trfase_fam3"/>
</dbReference>
<dbReference type="OrthoDB" id="8214at2157"/>
<keyword evidence="3 8" id="KW-0028">Amino-acid biosynthesis</keyword>
<evidence type="ECO:0000259" key="9">
    <source>
        <dbReference type="Pfam" id="PF00591"/>
    </source>
</evidence>
<dbReference type="InterPro" id="IPR035902">
    <property type="entry name" value="Nuc_phospho_transferase"/>
</dbReference>
<evidence type="ECO:0000256" key="5">
    <source>
        <dbReference type="ARBA" id="ARBA00022679"/>
    </source>
</evidence>
<reference evidence="13" key="2">
    <citation type="submission" date="2018-04" db="EMBL/GenBank/DDBJ databases">
        <title>Complete genome sequence of Sulfodiicoccus acidiphilus strain HS-1.</title>
        <authorList>
            <person name="Sakai H.D."/>
            <person name="Kurosawa N."/>
        </authorList>
    </citation>
    <scope>NUCLEOTIDE SEQUENCE [LARGE SCALE GENOMIC DNA]</scope>
    <source>
        <strain evidence="13">HS-1</strain>
    </source>
</reference>
<evidence type="ECO:0000256" key="3">
    <source>
        <dbReference type="ARBA" id="ARBA00022605"/>
    </source>
</evidence>
<feature type="binding site" evidence="8">
    <location>
        <begin position="83"/>
        <end position="84"/>
    </location>
    <ligand>
        <name>5-phospho-alpha-D-ribose 1-diphosphate</name>
        <dbReference type="ChEBI" id="CHEBI:58017"/>
    </ligand>
</feature>
<feature type="domain" description="Glycosyl transferase family 3 N-terminal" evidence="10">
    <location>
        <begin position="5"/>
        <end position="66"/>
    </location>
</feature>
<dbReference type="Pfam" id="PF02885">
    <property type="entry name" value="Glycos_trans_3N"/>
    <property type="match status" value="1"/>
</dbReference>
<dbReference type="PANTHER" id="PTHR43285:SF2">
    <property type="entry name" value="ANTHRANILATE PHOSPHORIBOSYLTRANSFERASE"/>
    <property type="match status" value="1"/>
</dbReference>
<dbReference type="RefSeq" id="WP_126449956.1">
    <property type="nucleotide sequence ID" value="NZ_AP018553.1"/>
</dbReference>
<feature type="binding site" evidence="8">
    <location>
        <position position="80"/>
    </location>
    <ligand>
        <name>5-phospho-alpha-D-ribose 1-diphosphate</name>
        <dbReference type="ChEBI" id="CHEBI:58017"/>
    </ligand>
</feature>
<feature type="binding site" evidence="8">
    <location>
        <begin position="107"/>
        <end position="115"/>
    </location>
    <ligand>
        <name>5-phospho-alpha-D-ribose 1-diphosphate</name>
        <dbReference type="ChEBI" id="CHEBI:58017"/>
    </ligand>
</feature>
<evidence type="ECO:0000313" key="12">
    <source>
        <dbReference type="EMBL" id="GGT95407.1"/>
    </source>
</evidence>
<comment type="cofactor">
    <cofactor evidence="8">
        <name>Mg(2+)</name>
        <dbReference type="ChEBI" id="CHEBI:18420"/>
    </cofactor>
    <text evidence="8">Binds 2 magnesium ions per monomer.</text>
</comment>
<comment type="pathway">
    <text evidence="1 8">Amino-acid biosynthesis; L-tryptophan biosynthesis; L-tryptophan from chorismate: step 2/5.</text>
</comment>
<dbReference type="EMBL" id="AP018553">
    <property type="protein sequence ID" value="BBD72702.1"/>
    <property type="molecule type" value="Genomic_DNA"/>
</dbReference>
<dbReference type="Gene3D" id="1.20.970.10">
    <property type="entry name" value="Transferase, Pyrimidine Nucleoside Phosphorylase, Chain C"/>
    <property type="match status" value="1"/>
</dbReference>
<comment type="caution">
    <text evidence="8">Lacks conserved residue(s) required for the propagation of feature annotation.</text>
</comment>
<keyword evidence="4 8" id="KW-0328">Glycosyltransferase</keyword>
<organism evidence="11 13">
    <name type="scientific">Sulfodiicoccus acidiphilus</name>
    <dbReference type="NCBI Taxonomy" id="1670455"/>
    <lineage>
        <taxon>Archaea</taxon>
        <taxon>Thermoproteota</taxon>
        <taxon>Thermoprotei</taxon>
        <taxon>Sulfolobales</taxon>
        <taxon>Sulfolobaceae</taxon>
        <taxon>Sulfodiicoccus</taxon>
    </lineage>
</organism>
<dbReference type="AlphaFoldDB" id="A0A348B3F0"/>
<dbReference type="PANTHER" id="PTHR43285">
    <property type="entry name" value="ANTHRANILATE PHOSPHORIBOSYLTRANSFERASE"/>
    <property type="match status" value="1"/>
</dbReference>
<dbReference type="Proteomes" id="UP000616143">
    <property type="component" value="Unassembled WGS sequence"/>
</dbReference>
<dbReference type="GO" id="GO:0000287">
    <property type="term" value="F:magnesium ion binding"/>
    <property type="evidence" value="ECO:0007669"/>
    <property type="project" value="UniProtKB-UniRule"/>
</dbReference>
<dbReference type="SUPFAM" id="SSF47648">
    <property type="entry name" value="Nucleoside phosphorylase/phosphoribosyltransferase N-terminal domain"/>
    <property type="match status" value="1"/>
</dbReference>
<comment type="similarity">
    <text evidence="8">Belongs to the anthranilate phosphoribosyltransferase family.</text>
</comment>
<keyword evidence="6 8" id="KW-0822">Tryptophan biosynthesis</keyword>
<feature type="binding site" evidence="8">
    <location>
        <position position="88"/>
    </location>
    <ligand>
        <name>5-phospho-alpha-D-ribose 1-diphosphate</name>
        <dbReference type="ChEBI" id="CHEBI:58017"/>
    </ligand>
</feature>
<reference evidence="12" key="1">
    <citation type="journal article" date="2014" name="Int. J. Syst. Evol. Microbiol.">
        <title>Complete genome sequence of Corynebacterium casei LMG S-19264T (=DSM 44701T), isolated from a smear-ripened cheese.</title>
        <authorList>
            <consortium name="US DOE Joint Genome Institute (JGI-PGF)"/>
            <person name="Walter F."/>
            <person name="Albersmeier A."/>
            <person name="Kalinowski J."/>
            <person name="Ruckert C."/>
        </authorList>
    </citation>
    <scope>NUCLEOTIDE SEQUENCE</scope>
    <source>
        <strain evidence="12">JCM 31740</strain>
    </source>
</reference>
<comment type="catalytic activity">
    <reaction evidence="8">
        <text>N-(5-phospho-beta-D-ribosyl)anthranilate + diphosphate = 5-phospho-alpha-D-ribose 1-diphosphate + anthranilate</text>
        <dbReference type="Rhea" id="RHEA:11768"/>
        <dbReference type="ChEBI" id="CHEBI:16567"/>
        <dbReference type="ChEBI" id="CHEBI:18277"/>
        <dbReference type="ChEBI" id="CHEBI:33019"/>
        <dbReference type="ChEBI" id="CHEBI:58017"/>
        <dbReference type="EC" id="2.4.2.18"/>
    </reaction>
</comment>
<dbReference type="InterPro" id="IPR017459">
    <property type="entry name" value="Glycosyl_Trfase_fam3_N_dom"/>
</dbReference>
<dbReference type="GO" id="GO:0005829">
    <property type="term" value="C:cytosol"/>
    <property type="evidence" value="ECO:0007669"/>
    <property type="project" value="TreeGrafter"/>
</dbReference>
<dbReference type="InterPro" id="IPR036320">
    <property type="entry name" value="Glycosyl_Trfase_fam3_N_dom_sf"/>
</dbReference>
<keyword evidence="13" id="KW-1185">Reference proteome</keyword>
<feature type="domain" description="Glycosyl transferase family 3" evidence="9">
    <location>
        <begin position="75"/>
        <end position="316"/>
    </location>
</feature>
<gene>
    <name evidence="8" type="primary">trpD</name>
    <name evidence="12" type="ORF">GCM10007116_11150</name>
    <name evidence="11" type="ORF">HS1genome_1091</name>
</gene>
<feature type="binding site" evidence="8">
    <location>
        <position position="224"/>
    </location>
    <ligand>
        <name>Mg(2+)</name>
        <dbReference type="ChEBI" id="CHEBI:18420"/>
        <label>2</label>
    </ligand>
</feature>
<dbReference type="GeneID" id="38666605"/>
<dbReference type="Pfam" id="PF00591">
    <property type="entry name" value="Glycos_transf_3"/>
    <property type="match status" value="1"/>
</dbReference>
<feature type="binding site" evidence="8">
    <location>
        <position position="110"/>
    </location>
    <ligand>
        <name>anthranilate</name>
        <dbReference type="ChEBI" id="CHEBI:16567"/>
        <label>1</label>
    </ligand>
</feature>
<keyword evidence="5 8" id="KW-0808">Transferase</keyword>
<comment type="function">
    <text evidence="8">Catalyzes the transfer of the phosphoribosyl group of 5-phosphorylribose-1-pyrophosphate (PRPP) to anthranilate to yield N-(5'-phosphoribosyl)-anthranilate (PRA).</text>
</comment>
<dbReference type="Proteomes" id="UP000276741">
    <property type="component" value="Chromosome"/>
</dbReference>
<feature type="binding site" evidence="8">
    <location>
        <position position="225"/>
    </location>
    <ligand>
        <name>Mg(2+)</name>
        <dbReference type="ChEBI" id="CHEBI:18420"/>
        <label>2</label>
    </ligand>
</feature>
<dbReference type="FunFam" id="3.40.1030.10:FF:000002">
    <property type="entry name" value="Anthranilate phosphoribosyltransferase"/>
    <property type="match status" value="1"/>
</dbReference>
<evidence type="ECO:0000256" key="6">
    <source>
        <dbReference type="ARBA" id="ARBA00022822"/>
    </source>
</evidence>
<evidence type="ECO:0000259" key="10">
    <source>
        <dbReference type="Pfam" id="PF02885"/>
    </source>
</evidence>